<organism evidence="1 2">
    <name type="scientific">Panagrolaimus sp. PS1159</name>
    <dbReference type="NCBI Taxonomy" id="55785"/>
    <lineage>
        <taxon>Eukaryota</taxon>
        <taxon>Metazoa</taxon>
        <taxon>Ecdysozoa</taxon>
        <taxon>Nematoda</taxon>
        <taxon>Chromadorea</taxon>
        <taxon>Rhabditida</taxon>
        <taxon>Tylenchina</taxon>
        <taxon>Panagrolaimomorpha</taxon>
        <taxon>Panagrolaimoidea</taxon>
        <taxon>Panagrolaimidae</taxon>
        <taxon>Panagrolaimus</taxon>
    </lineage>
</organism>
<name>A0AC35GN12_9BILA</name>
<protein>
    <submittedName>
        <fullName evidence="2">Glucosylceramidase</fullName>
    </submittedName>
</protein>
<dbReference type="WBParaSite" id="PS1159_v2.g6784.t2">
    <property type="protein sequence ID" value="PS1159_v2.g6784.t2"/>
    <property type="gene ID" value="PS1159_v2.g6784"/>
</dbReference>
<evidence type="ECO:0000313" key="1">
    <source>
        <dbReference type="Proteomes" id="UP000887580"/>
    </source>
</evidence>
<dbReference type="Proteomes" id="UP000887580">
    <property type="component" value="Unplaced"/>
</dbReference>
<proteinExistence type="predicted"/>
<sequence length="341" mass="38890">DDIPSVGTFQTNEAVIFKSSLSGERLTRSVITFVKQSSKAESFNFKLDASKQYQQIIGFGGAFTDATGINLNKLSPNVSKNIIRQYFSKDNGLGYTIGRVPMASCDFSTHEYSYDDIENDFNLINFNLTQCSLKRIKEQKLKYYITLKIPYILQAQSFISANEKLNLFASPWSAPAWMKTNGHMKGGGELKGEKNGQYYQTWSNYFLKFFEFYAKKNIKFWGMTIQNEPSSGLDPLYKWQTMAFPAEMERDFLSDILGPALKASNLTNNLKIMIYEDQRIGIKEYVEKVMESSAAAKYVDGVAYHWYEDYLTKASVLTEVHNAFPSLFQLNTEACTGYLPF</sequence>
<accession>A0AC35GN12</accession>
<reference evidence="2" key="1">
    <citation type="submission" date="2025-08" db="UniProtKB">
        <authorList>
            <consortium name="WormBaseParasite"/>
        </authorList>
    </citation>
    <scope>IDENTIFICATION</scope>
</reference>
<evidence type="ECO:0000313" key="2">
    <source>
        <dbReference type="WBParaSite" id="PS1159_v2.g6784.t2"/>
    </source>
</evidence>